<comment type="similarity">
    <text evidence="1 3">Belongs to the SKP1 family.</text>
</comment>
<dbReference type="PIRSF" id="PIRSF028729">
    <property type="entry name" value="E3_ubiquit_lig_SCF_Skp"/>
    <property type="match status" value="1"/>
</dbReference>
<dbReference type="Pfam" id="PF01466">
    <property type="entry name" value="Skp1"/>
    <property type="match status" value="1"/>
</dbReference>
<dbReference type="InterPro" id="IPR036296">
    <property type="entry name" value="SKP1-like_dim_sf"/>
</dbReference>
<dbReference type="CDD" id="cd18322">
    <property type="entry name" value="BTB_POZ_SKP1"/>
    <property type="match status" value="1"/>
</dbReference>
<evidence type="ECO:0000259" key="4">
    <source>
        <dbReference type="Pfam" id="PF01466"/>
    </source>
</evidence>
<dbReference type="GO" id="GO:0016567">
    <property type="term" value="P:protein ubiquitination"/>
    <property type="evidence" value="ECO:0007669"/>
    <property type="project" value="UniProtKB-UniPathway"/>
</dbReference>
<evidence type="ECO:0000256" key="2">
    <source>
        <dbReference type="ARBA" id="ARBA00022786"/>
    </source>
</evidence>
<dbReference type="VEuPathDB" id="FungiDB:H257_01780"/>
<gene>
    <name evidence="6" type="ORF">H257_01780</name>
</gene>
<name>W4H3T5_APHAT</name>
<dbReference type="InterPro" id="IPR016897">
    <property type="entry name" value="SKP1"/>
</dbReference>
<dbReference type="InterPro" id="IPR016073">
    <property type="entry name" value="Skp1_comp_POZ"/>
</dbReference>
<keyword evidence="2 3" id="KW-0833">Ubl conjugation pathway</keyword>
<dbReference type="UniPathway" id="UPA00143"/>
<evidence type="ECO:0000259" key="5">
    <source>
        <dbReference type="Pfam" id="PF03931"/>
    </source>
</evidence>
<dbReference type="InterPro" id="IPR016072">
    <property type="entry name" value="Skp1_comp_dimer"/>
</dbReference>
<evidence type="ECO:0000256" key="1">
    <source>
        <dbReference type="ARBA" id="ARBA00009993"/>
    </source>
</evidence>
<dbReference type="SUPFAM" id="SSF54695">
    <property type="entry name" value="POZ domain"/>
    <property type="match status" value="1"/>
</dbReference>
<dbReference type="GO" id="GO:0006511">
    <property type="term" value="P:ubiquitin-dependent protein catabolic process"/>
    <property type="evidence" value="ECO:0007669"/>
    <property type="project" value="InterPro"/>
</dbReference>
<comment type="pathway">
    <text evidence="3">Protein modification; protein ubiquitination.</text>
</comment>
<dbReference type="STRING" id="112090.W4H3T5"/>
<feature type="domain" description="SKP1 component dimerisation" evidence="4">
    <location>
        <begin position="137"/>
        <end position="182"/>
    </location>
</feature>
<dbReference type="EMBL" id="KI913116">
    <property type="protein sequence ID" value="ETV86655.1"/>
    <property type="molecule type" value="Genomic_DNA"/>
</dbReference>
<dbReference type="RefSeq" id="XP_009823454.1">
    <property type="nucleotide sequence ID" value="XM_009825152.1"/>
</dbReference>
<dbReference type="FunFam" id="3.30.710.10:FF:000026">
    <property type="entry name" value="E3 ubiquitin ligase complex SCF subunit"/>
    <property type="match status" value="1"/>
</dbReference>
<dbReference type="PANTHER" id="PTHR11165">
    <property type="entry name" value="SKP1"/>
    <property type="match status" value="1"/>
</dbReference>
<dbReference type="Pfam" id="PF03931">
    <property type="entry name" value="Skp1_POZ"/>
    <property type="match status" value="1"/>
</dbReference>
<feature type="domain" description="SKP1 component POZ" evidence="5">
    <location>
        <begin position="30"/>
        <end position="90"/>
    </location>
</feature>
<protein>
    <submittedName>
        <fullName evidence="6">Uncharacterized protein</fullName>
    </submittedName>
</protein>
<accession>W4H3T5</accession>
<dbReference type="InterPro" id="IPR001232">
    <property type="entry name" value="SKP1-like"/>
</dbReference>
<proteinExistence type="inferred from homology"/>
<sequence length="186" mass="21089">MMVLVQQCRRASFSPLEIEHTSMTTSNRNLTLTSSEGDAFEVPVHVATMSEVVRQVVEDTADSDDVDIPLAAVKTHVLVKVVEFINYHHQHPMKDIPTPITTSFEDVVDDWDLDFINESYEMIFELILAANYLDISPLLNLACAKISGVIYGRSPDQIREIFDIEAPFTAEEEAFIRQENQWPEMG</sequence>
<dbReference type="OrthoDB" id="2342932at2759"/>
<organism evidence="6">
    <name type="scientific">Aphanomyces astaci</name>
    <name type="common">Crayfish plague agent</name>
    <dbReference type="NCBI Taxonomy" id="112090"/>
    <lineage>
        <taxon>Eukaryota</taxon>
        <taxon>Sar</taxon>
        <taxon>Stramenopiles</taxon>
        <taxon>Oomycota</taxon>
        <taxon>Saprolegniomycetes</taxon>
        <taxon>Saprolegniales</taxon>
        <taxon>Verrucalvaceae</taxon>
        <taxon>Aphanomyces</taxon>
    </lineage>
</organism>
<dbReference type="Gene3D" id="3.30.710.10">
    <property type="entry name" value="Potassium Channel Kv1.1, Chain A"/>
    <property type="match status" value="1"/>
</dbReference>
<dbReference type="AlphaFoldDB" id="W4H3T5"/>
<dbReference type="SMART" id="SM00512">
    <property type="entry name" value="Skp1"/>
    <property type="match status" value="1"/>
</dbReference>
<dbReference type="InterPro" id="IPR011333">
    <property type="entry name" value="SKP1/BTB/POZ_sf"/>
</dbReference>
<dbReference type="GeneID" id="20803776"/>
<evidence type="ECO:0000313" key="6">
    <source>
        <dbReference type="EMBL" id="ETV86655.1"/>
    </source>
</evidence>
<reference evidence="6" key="1">
    <citation type="submission" date="2013-12" db="EMBL/GenBank/DDBJ databases">
        <title>The Genome Sequence of Aphanomyces astaci APO3.</title>
        <authorList>
            <consortium name="The Broad Institute Genomics Platform"/>
            <person name="Russ C."/>
            <person name="Tyler B."/>
            <person name="van West P."/>
            <person name="Dieguez-Uribeondo J."/>
            <person name="Young S.K."/>
            <person name="Zeng Q."/>
            <person name="Gargeya S."/>
            <person name="Fitzgerald M."/>
            <person name="Abouelleil A."/>
            <person name="Alvarado L."/>
            <person name="Chapman S.B."/>
            <person name="Gainer-Dewar J."/>
            <person name="Goldberg J."/>
            <person name="Griggs A."/>
            <person name="Gujja S."/>
            <person name="Hansen M."/>
            <person name="Howarth C."/>
            <person name="Imamovic A."/>
            <person name="Ireland A."/>
            <person name="Larimer J."/>
            <person name="McCowan C."/>
            <person name="Murphy C."/>
            <person name="Pearson M."/>
            <person name="Poon T.W."/>
            <person name="Priest M."/>
            <person name="Roberts A."/>
            <person name="Saif S."/>
            <person name="Shea T."/>
            <person name="Sykes S."/>
            <person name="Wortman J."/>
            <person name="Nusbaum C."/>
            <person name="Birren B."/>
        </authorList>
    </citation>
    <scope>NUCLEOTIDE SEQUENCE [LARGE SCALE GENOMIC DNA]</scope>
    <source>
        <strain evidence="6">APO3</strain>
    </source>
</reference>
<evidence type="ECO:0000256" key="3">
    <source>
        <dbReference type="PIRNR" id="PIRNR028729"/>
    </source>
</evidence>
<dbReference type="SUPFAM" id="SSF81382">
    <property type="entry name" value="Skp1 dimerisation domain-like"/>
    <property type="match status" value="1"/>
</dbReference>